<keyword evidence="1" id="KW-0472">Membrane</keyword>
<evidence type="ECO:0000313" key="2">
    <source>
        <dbReference type="EMBL" id="KAJ8355294.1"/>
    </source>
</evidence>
<keyword evidence="1" id="KW-1133">Transmembrane helix</keyword>
<reference evidence="2" key="1">
    <citation type="journal article" date="2023" name="Science">
        <title>Genome structures resolve the early diversification of teleost fishes.</title>
        <authorList>
            <person name="Parey E."/>
            <person name="Louis A."/>
            <person name="Montfort J."/>
            <person name="Bouchez O."/>
            <person name="Roques C."/>
            <person name="Iampietro C."/>
            <person name="Lluch J."/>
            <person name="Castinel A."/>
            <person name="Donnadieu C."/>
            <person name="Desvignes T."/>
            <person name="Floi Bucao C."/>
            <person name="Jouanno E."/>
            <person name="Wen M."/>
            <person name="Mejri S."/>
            <person name="Dirks R."/>
            <person name="Jansen H."/>
            <person name="Henkel C."/>
            <person name="Chen W.J."/>
            <person name="Zahm M."/>
            <person name="Cabau C."/>
            <person name="Klopp C."/>
            <person name="Thompson A.W."/>
            <person name="Robinson-Rechavi M."/>
            <person name="Braasch I."/>
            <person name="Lecointre G."/>
            <person name="Bobe J."/>
            <person name="Postlethwait J.H."/>
            <person name="Berthelot C."/>
            <person name="Roest Crollius H."/>
            <person name="Guiguen Y."/>
        </authorList>
    </citation>
    <scope>NUCLEOTIDE SEQUENCE</scope>
    <source>
        <strain evidence="2">NC1722</strain>
    </source>
</reference>
<feature type="transmembrane region" description="Helical" evidence="1">
    <location>
        <begin position="45"/>
        <end position="66"/>
    </location>
</feature>
<protein>
    <submittedName>
        <fullName evidence="2">Uncharacterized protein</fullName>
    </submittedName>
</protein>
<gene>
    <name evidence="2" type="ORF">AAFF_G00073690</name>
</gene>
<organism evidence="2 3">
    <name type="scientific">Aldrovandia affinis</name>
    <dbReference type="NCBI Taxonomy" id="143900"/>
    <lineage>
        <taxon>Eukaryota</taxon>
        <taxon>Metazoa</taxon>
        <taxon>Chordata</taxon>
        <taxon>Craniata</taxon>
        <taxon>Vertebrata</taxon>
        <taxon>Euteleostomi</taxon>
        <taxon>Actinopterygii</taxon>
        <taxon>Neopterygii</taxon>
        <taxon>Teleostei</taxon>
        <taxon>Notacanthiformes</taxon>
        <taxon>Halosauridae</taxon>
        <taxon>Aldrovandia</taxon>
    </lineage>
</organism>
<comment type="caution">
    <text evidence="2">The sequence shown here is derived from an EMBL/GenBank/DDBJ whole genome shotgun (WGS) entry which is preliminary data.</text>
</comment>
<accession>A0AAD7R3Q8</accession>
<evidence type="ECO:0000313" key="3">
    <source>
        <dbReference type="Proteomes" id="UP001221898"/>
    </source>
</evidence>
<keyword evidence="3" id="KW-1185">Reference proteome</keyword>
<evidence type="ECO:0000256" key="1">
    <source>
        <dbReference type="SAM" id="Phobius"/>
    </source>
</evidence>
<name>A0AAD7R3Q8_9TELE</name>
<proteinExistence type="predicted"/>
<dbReference type="Proteomes" id="UP001221898">
    <property type="component" value="Unassembled WGS sequence"/>
</dbReference>
<dbReference type="AlphaFoldDB" id="A0AAD7R3Q8"/>
<sequence>MLTCCQFRCPFRHTSLPSLSALQCISTPVSPSFLVRSLFSLPGSFLVCLSAPVVFFLPVYFVHLFVCHPACPRTSQLTCLQASFPALPPSQLPCPAYKPASLRVCQPASRPACFLACPLPCLPPSSALTIVPPHQSLNIINTLT</sequence>
<keyword evidence="1" id="KW-0812">Transmembrane</keyword>
<dbReference type="EMBL" id="JAINUG010001444">
    <property type="protein sequence ID" value="KAJ8355294.1"/>
    <property type="molecule type" value="Genomic_DNA"/>
</dbReference>